<dbReference type="Gene3D" id="3.40.50.300">
    <property type="entry name" value="P-loop containing nucleotide triphosphate hydrolases"/>
    <property type="match status" value="1"/>
</dbReference>
<keyword evidence="4" id="KW-0067">ATP-binding</keyword>
<comment type="caution">
    <text evidence="6">The sequence shown here is derived from an EMBL/GenBank/DDBJ whole genome shotgun (WGS) entry which is preliminary data.</text>
</comment>
<dbReference type="Pfam" id="PF00005">
    <property type="entry name" value="ABC_tran"/>
    <property type="match status" value="1"/>
</dbReference>
<comment type="similarity">
    <text evidence="1">Belongs to the ABC transporter superfamily.</text>
</comment>
<dbReference type="GO" id="GO:0140359">
    <property type="term" value="F:ABC-type transporter activity"/>
    <property type="evidence" value="ECO:0007669"/>
    <property type="project" value="InterPro"/>
</dbReference>
<accession>A0A0R0CIQ8</accession>
<dbReference type="AlphaFoldDB" id="A0A0R0CIQ8"/>
<keyword evidence="2" id="KW-0813">Transport</keyword>
<dbReference type="GO" id="GO:0016020">
    <property type="term" value="C:membrane"/>
    <property type="evidence" value="ECO:0007669"/>
    <property type="project" value="InterPro"/>
</dbReference>
<dbReference type="InterPro" id="IPR003593">
    <property type="entry name" value="AAA+_ATPase"/>
</dbReference>
<evidence type="ECO:0000313" key="6">
    <source>
        <dbReference type="EMBL" id="KRG69376.1"/>
    </source>
</evidence>
<dbReference type="PANTHER" id="PTHR46743">
    <property type="entry name" value="TEICHOIC ACIDS EXPORT ATP-BINDING PROTEIN TAGH"/>
    <property type="match status" value="1"/>
</dbReference>
<protein>
    <recommendedName>
        <fullName evidence="5">ABC transporter domain-containing protein</fullName>
    </recommendedName>
</protein>
<evidence type="ECO:0000256" key="3">
    <source>
        <dbReference type="ARBA" id="ARBA00022741"/>
    </source>
</evidence>
<evidence type="ECO:0000256" key="2">
    <source>
        <dbReference type="ARBA" id="ARBA00022448"/>
    </source>
</evidence>
<dbReference type="InterPro" id="IPR003439">
    <property type="entry name" value="ABC_transporter-like_ATP-bd"/>
</dbReference>
<dbReference type="PANTHER" id="PTHR46743:SF2">
    <property type="entry name" value="TEICHOIC ACIDS EXPORT ATP-BINDING PROTEIN TAGH"/>
    <property type="match status" value="1"/>
</dbReference>
<dbReference type="PATRIC" id="fig|405446.3.peg.490"/>
<feature type="domain" description="ABC transporter" evidence="5">
    <location>
        <begin position="7"/>
        <end position="256"/>
    </location>
</feature>
<proteinExistence type="inferred from homology"/>
<dbReference type="InterPro" id="IPR017871">
    <property type="entry name" value="ABC_transporter-like_CS"/>
</dbReference>
<name>A0A0R0CIQ8_9GAMM</name>
<dbReference type="InterPro" id="IPR029439">
    <property type="entry name" value="Wzt_C"/>
</dbReference>
<evidence type="ECO:0000259" key="5">
    <source>
        <dbReference type="PROSITE" id="PS50893"/>
    </source>
</evidence>
<dbReference type="PROSITE" id="PS50893">
    <property type="entry name" value="ABC_TRANSPORTER_2"/>
    <property type="match status" value="1"/>
</dbReference>
<dbReference type="GO" id="GO:0016887">
    <property type="term" value="F:ATP hydrolysis activity"/>
    <property type="evidence" value="ECO:0007669"/>
    <property type="project" value="InterPro"/>
</dbReference>
<evidence type="ECO:0000313" key="7">
    <source>
        <dbReference type="Proteomes" id="UP000051863"/>
    </source>
</evidence>
<sequence length="448" mass="49037">MSSESLIRVDNLGKRYDMFAKPADRLLQLVAEPIRSGLGLAPKVHSKEIWALRNVSFEVSRGEALGVMGRNGSGKSTMLQMLCGTLRPTEGEVHVAGRISALLELGAGFNPEFTGRENVFLNGRLLGLEQAVIEERFDDICAFADIGPYIDEATKTYSSGMFVRLAFAVATSVDADVLIVDEALAVGDARFQARCMKRIRRIQDDGASVLFVSHDVAAVRTLCQRALWLERGTLKDLGPVLRVSSRYMESIFADDPDAAPAEELPQPGVEVAGEESLELPAEDVPVVVPAGKPLAHWGSHVGLIRSVTLESVGADTGAVDVLQWGKRCRVSMAVRLPEDYSAQTFCIAFSIKDLRGHDIVVSSTADADADLPAGWRAGDVVQLDFEFENGLVEGKYFLVAAVERRMGAVVEYYEYIEGVRFFSVASERRYFGIYQPKITHEFKEVPGV</sequence>
<gene>
    <name evidence="6" type="ORF">ABB27_05815</name>
</gene>
<dbReference type="Gene3D" id="2.70.50.60">
    <property type="entry name" value="abc- transporter (atp binding component) like domain"/>
    <property type="match status" value="1"/>
</dbReference>
<reference evidence="6 7" key="1">
    <citation type="submission" date="2015-05" db="EMBL/GenBank/DDBJ databases">
        <title>Genome sequencing and analysis of members of genus Stenotrophomonas.</title>
        <authorList>
            <person name="Patil P.P."/>
            <person name="Midha S."/>
            <person name="Patil P.B."/>
        </authorList>
    </citation>
    <scope>NUCLEOTIDE SEQUENCE [LARGE SCALE GENOMIC DNA]</scope>
    <source>
        <strain evidence="6 7">DSM 18941</strain>
    </source>
</reference>
<dbReference type="EMBL" id="LDJJ01000017">
    <property type="protein sequence ID" value="KRG69376.1"/>
    <property type="molecule type" value="Genomic_DNA"/>
</dbReference>
<keyword evidence="3" id="KW-0547">Nucleotide-binding</keyword>
<organism evidence="6 7">
    <name type="scientific">Stenotrophomonas terrae</name>
    <dbReference type="NCBI Taxonomy" id="405446"/>
    <lineage>
        <taxon>Bacteria</taxon>
        <taxon>Pseudomonadati</taxon>
        <taxon>Pseudomonadota</taxon>
        <taxon>Gammaproteobacteria</taxon>
        <taxon>Lysobacterales</taxon>
        <taxon>Lysobacteraceae</taxon>
        <taxon>Stenotrophomonas</taxon>
    </lineage>
</organism>
<dbReference type="Pfam" id="PF14524">
    <property type="entry name" value="Wzt_C"/>
    <property type="match status" value="1"/>
</dbReference>
<evidence type="ECO:0000256" key="1">
    <source>
        <dbReference type="ARBA" id="ARBA00005417"/>
    </source>
</evidence>
<dbReference type="CDD" id="cd10147">
    <property type="entry name" value="Wzt_C-like"/>
    <property type="match status" value="1"/>
</dbReference>
<dbReference type="OrthoDB" id="9778870at2"/>
<dbReference type="GO" id="GO:0005524">
    <property type="term" value="F:ATP binding"/>
    <property type="evidence" value="ECO:0007669"/>
    <property type="project" value="UniProtKB-KW"/>
</dbReference>
<dbReference type="SMART" id="SM00382">
    <property type="entry name" value="AAA"/>
    <property type="match status" value="1"/>
</dbReference>
<dbReference type="InterPro" id="IPR015860">
    <property type="entry name" value="ABC_transpr_TagH-like"/>
</dbReference>
<dbReference type="CDD" id="cd03220">
    <property type="entry name" value="ABC_KpsT_Wzt"/>
    <property type="match status" value="1"/>
</dbReference>
<dbReference type="InterPro" id="IPR050683">
    <property type="entry name" value="Bact_Polysacc_Export_ATP-bd"/>
</dbReference>
<keyword evidence="7" id="KW-1185">Reference proteome</keyword>
<dbReference type="SUPFAM" id="SSF52540">
    <property type="entry name" value="P-loop containing nucleoside triphosphate hydrolases"/>
    <property type="match status" value="1"/>
</dbReference>
<dbReference type="PROSITE" id="PS00211">
    <property type="entry name" value="ABC_TRANSPORTER_1"/>
    <property type="match status" value="1"/>
</dbReference>
<dbReference type="Proteomes" id="UP000051863">
    <property type="component" value="Unassembled WGS sequence"/>
</dbReference>
<dbReference type="InterPro" id="IPR027417">
    <property type="entry name" value="P-loop_NTPase"/>
</dbReference>
<evidence type="ECO:0000256" key="4">
    <source>
        <dbReference type="ARBA" id="ARBA00022840"/>
    </source>
</evidence>
<dbReference type="RefSeq" id="WP_057627291.1">
    <property type="nucleotide sequence ID" value="NZ_LDJJ01000017.1"/>
</dbReference>